<dbReference type="Proteomes" id="UP000728185">
    <property type="component" value="Unassembled WGS sequence"/>
</dbReference>
<gene>
    <name evidence="2" type="ORF">FBUS_05166</name>
</gene>
<dbReference type="OrthoDB" id="6267020at2759"/>
<evidence type="ECO:0000313" key="2">
    <source>
        <dbReference type="EMBL" id="KAA0186965.1"/>
    </source>
</evidence>
<feature type="region of interest" description="Disordered" evidence="1">
    <location>
        <begin position="1"/>
        <end position="222"/>
    </location>
</feature>
<proteinExistence type="predicted"/>
<feature type="compositionally biased region" description="Basic and acidic residues" evidence="1">
    <location>
        <begin position="94"/>
        <end position="103"/>
    </location>
</feature>
<sequence>MTTTDTEPTYVNVRGSVPNGNEPWEEEWTKKSPEYSERSNEHSSYDPRVNDVGGMESRRSAHRAPPPPPLPPPPLPPPHPPATLPVSSFRQTPKSRETQENNRRSGKAPESTPGSQPTPPRRPPRTAPTRRQEITETYPVQRNYDEDEDDDDDDLEDSEGDLKPPPLRISQTKKYSDSVVPPQRHSGDLTKQLRSSSRGLQQITKAHPSVRGSLLSPGDMSASSLPRYFSSGPVDKVHEGGPYRPEQFQPHHYEQIPHERPSRPRSKRLTATSQDLAPPSIRGSKHSLIISTKRRTLSGVTGTNPIKQRSKSMNELWFGDHPVPSSGALSPNVPLRLSNIQLQAQAELERRHRSTSRAHSLDRRSALSYGYGRESHVSGAPTDVEGYEGVGYGYDTRGRLIHGGAPLHERAVSRKRRLLDGHESLSRVWIPQSTEASTLQTEDQSHSAATRLSERKAHLDDSAVAFALRDFTSSGARIVSRRASDGDHASKLSTQSEHIYARPSSLLRSYGTGSRLDTKRSRDRHSHSRFNDQVMADRHSVMYGTGSLYRSHTTIHRYPRRPRLVPDRWGSVPLPNPSQYDSIIRLSAHSLLDQRSQKDVKYVLESNV</sequence>
<feature type="region of interest" description="Disordered" evidence="1">
    <location>
        <begin position="254"/>
        <end position="282"/>
    </location>
</feature>
<dbReference type="AlphaFoldDB" id="A0A8E0VGF2"/>
<feature type="region of interest" description="Disordered" evidence="1">
    <location>
        <begin position="510"/>
        <end position="530"/>
    </location>
</feature>
<organism evidence="2 3">
    <name type="scientific">Fasciolopsis buskii</name>
    <dbReference type="NCBI Taxonomy" id="27845"/>
    <lineage>
        <taxon>Eukaryota</taxon>
        <taxon>Metazoa</taxon>
        <taxon>Spiralia</taxon>
        <taxon>Lophotrochozoa</taxon>
        <taxon>Platyhelminthes</taxon>
        <taxon>Trematoda</taxon>
        <taxon>Digenea</taxon>
        <taxon>Plagiorchiida</taxon>
        <taxon>Echinostomata</taxon>
        <taxon>Echinostomatoidea</taxon>
        <taxon>Fasciolidae</taxon>
        <taxon>Fasciolopsis</taxon>
    </lineage>
</organism>
<feature type="compositionally biased region" description="Acidic residues" evidence="1">
    <location>
        <begin position="145"/>
        <end position="159"/>
    </location>
</feature>
<dbReference type="EMBL" id="LUCM01009454">
    <property type="protein sequence ID" value="KAA0186965.1"/>
    <property type="molecule type" value="Genomic_DNA"/>
</dbReference>
<evidence type="ECO:0000313" key="3">
    <source>
        <dbReference type="Proteomes" id="UP000728185"/>
    </source>
</evidence>
<reference evidence="2" key="1">
    <citation type="submission" date="2019-05" db="EMBL/GenBank/DDBJ databases">
        <title>Annotation for the trematode Fasciolopsis buski.</title>
        <authorList>
            <person name="Choi Y.-J."/>
        </authorList>
    </citation>
    <scope>NUCLEOTIDE SEQUENCE</scope>
    <source>
        <strain evidence="2">HT</strain>
        <tissue evidence="2">Whole worm</tissue>
    </source>
</reference>
<feature type="region of interest" description="Disordered" evidence="1">
    <location>
        <begin position="434"/>
        <end position="454"/>
    </location>
</feature>
<accession>A0A8E0VGF2</accession>
<protein>
    <submittedName>
        <fullName evidence="2">Uncharacterized protein</fullName>
    </submittedName>
</protein>
<name>A0A8E0VGF2_9TREM</name>
<feature type="compositionally biased region" description="Polar residues" evidence="1">
    <location>
        <begin position="192"/>
        <end position="204"/>
    </location>
</feature>
<keyword evidence="3" id="KW-1185">Reference proteome</keyword>
<feature type="compositionally biased region" description="Pro residues" evidence="1">
    <location>
        <begin position="64"/>
        <end position="83"/>
    </location>
</feature>
<feature type="compositionally biased region" description="Polar residues" evidence="1">
    <location>
        <begin position="434"/>
        <end position="450"/>
    </location>
</feature>
<comment type="caution">
    <text evidence="2">The sequence shown here is derived from an EMBL/GenBank/DDBJ whole genome shotgun (WGS) entry which is preliminary data.</text>
</comment>
<evidence type="ECO:0000256" key="1">
    <source>
        <dbReference type="SAM" id="MobiDB-lite"/>
    </source>
</evidence>
<feature type="compositionally biased region" description="Basic and acidic residues" evidence="1">
    <location>
        <begin position="27"/>
        <end position="49"/>
    </location>
</feature>